<accession>A0A2W1BTA8</accession>
<feature type="signal peptide" evidence="1">
    <location>
        <begin position="1"/>
        <end position="17"/>
    </location>
</feature>
<reference evidence="2 3" key="1">
    <citation type="journal article" date="2017" name="BMC Biol.">
        <title>Genomic innovations, transcriptional plasticity and gene loss underlying the evolution and divergence of two highly polyphagous and invasive Helicoverpa pest species.</title>
        <authorList>
            <person name="Pearce S.L."/>
            <person name="Clarke D.F."/>
            <person name="East P.D."/>
            <person name="Elfekih S."/>
            <person name="Gordon K.H."/>
            <person name="Jermiin L.S."/>
            <person name="McGaughran A."/>
            <person name="Oakeshott J.G."/>
            <person name="Papanikolaou A."/>
            <person name="Perera O.P."/>
            <person name="Rane R.V."/>
            <person name="Richards S."/>
            <person name="Tay W.T."/>
            <person name="Walsh T.K."/>
            <person name="Anderson A."/>
            <person name="Anderson C.J."/>
            <person name="Asgari S."/>
            <person name="Board P.G."/>
            <person name="Bretschneider A."/>
            <person name="Campbell P.M."/>
            <person name="Chertemps T."/>
            <person name="Christeller J.T."/>
            <person name="Coppin C.W."/>
            <person name="Downes S.J."/>
            <person name="Duan G."/>
            <person name="Farnsworth C.A."/>
            <person name="Good R.T."/>
            <person name="Han L.B."/>
            <person name="Han Y.C."/>
            <person name="Hatje K."/>
            <person name="Horne I."/>
            <person name="Huang Y.P."/>
            <person name="Hughes D.S."/>
            <person name="Jacquin-Joly E."/>
            <person name="James W."/>
            <person name="Jhangiani S."/>
            <person name="Kollmar M."/>
            <person name="Kuwar S.S."/>
            <person name="Li S."/>
            <person name="Liu N.Y."/>
            <person name="Maibeche M.T."/>
            <person name="Miller J.R."/>
            <person name="Montagne N."/>
            <person name="Perry T."/>
            <person name="Qu J."/>
            <person name="Song S.V."/>
            <person name="Sutton G.G."/>
            <person name="Vogel H."/>
            <person name="Walenz B.P."/>
            <person name="Xu W."/>
            <person name="Zhang H.J."/>
            <person name="Zou Z."/>
            <person name="Batterham P."/>
            <person name="Edwards O.R."/>
            <person name="Feyereisen R."/>
            <person name="Gibbs R.A."/>
            <person name="Heckel D.G."/>
            <person name="McGrath A."/>
            <person name="Robin C."/>
            <person name="Scherer S.E."/>
            <person name="Worley K.C."/>
            <person name="Wu Y.D."/>
        </authorList>
    </citation>
    <scope>NUCLEOTIDE SEQUENCE [LARGE SCALE GENOMIC DNA]</scope>
    <source>
        <strain evidence="2">Harm_GR_Male_#8</strain>
        <tissue evidence="2">Whole organism</tissue>
    </source>
</reference>
<organism evidence="2 3">
    <name type="scientific">Helicoverpa armigera</name>
    <name type="common">Cotton bollworm</name>
    <name type="synonym">Heliothis armigera</name>
    <dbReference type="NCBI Taxonomy" id="29058"/>
    <lineage>
        <taxon>Eukaryota</taxon>
        <taxon>Metazoa</taxon>
        <taxon>Ecdysozoa</taxon>
        <taxon>Arthropoda</taxon>
        <taxon>Hexapoda</taxon>
        <taxon>Insecta</taxon>
        <taxon>Pterygota</taxon>
        <taxon>Neoptera</taxon>
        <taxon>Endopterygota</taxon>
        <taxon>Lepidoptera</taxon>
        <taxon>Glossata</taxon>
        <taxon>Ditrysia</taxon>
        <taxon>Noctuoidea</taxon>
        <taxon>Noctuidae</taxon>
        <taxon>Heliothinae</taxon>
        <taxon>Helicoverpa</taxon>
    </lineage>
</organism>
<dbReference type="EMBL" id="KZ149926">
    <property type="protein sequence ID" value="PZC77581.1"/>
    <property type="molecule type" value="Genomic_DNA"/>
</dbReference>
<evidence type="ECO:0000313" key="2">
    <source>
        <dbReference type="EMBL" id="PZC77581.1"/>
    </source>
</evidence>
<keyword evidence="3" id="KW-1185">Reference proteome</keyword>
<protein>
    <submittedName>
        <fullName evidence="2">Uncharacterized protein</fullName>
    </submittedName>
</protein>
<dbReference type="Proteomes" id="UP000249218">
    <property type="component" value="Unassembled WGS sequence"/>
</dbReference>
<evidence type="ECO:0000256" key="1">
    <source>
        <dbReference type="SAM" id="SignalP"/>
    </source>
</evidence>
<gene>
    <name evidence="2" type="primary">HaOG203204</name>
    <name evidence="2" type="ORF">B5X24_HaOG203204</name>
</gene>
<evidence type="ECO:0000313" key="3">
    <source>
        <dbReference type="Proteomes" id="UP000249218"/>
    </source>
</evidence>
<keyword evidence="1" id="KW-0732">Signal</keyword>
<sequence length="141" mass="15653">MEVKTALILIFVSAVAARYRPTREHIEDTVSRNTITAVGDNTTEAVPTEINVDEETLYYEDVSKHQATVGLTTPSVELSANEENNEAKDTEENAYFELAPIDMITEKTHMELEDRDGIDAKTCFGKIRVQTGSGSPCIEQQ</sequence>
<name>A0A2W1BTA8_HELAM</name>
<dbReference type="AlphaFoldDB" id="A0A2W1BTA8"/>
<proteinExistence type="predicted"/>
<feature type="chain" id="PRO_5016137257" evidence="1">
    <location>
        <begin position="18"/>
        <end position="141"/>
    </location>
</feature>